<comment type="caution">
    <text evidence="6">The sequence shown here is derived from an EMBL/GenBank/DDBJ whole genome shotgun (WGS) entry which is preliminary data.</text>
</comment>
<dbReference type="Proteomes" id="UP001341840">
    <property type="component" value="Unassembled WGS sequence"/>
</dbReference>
<sequence>MEVIPSTKFANFFANKMIMKASQEADILHIIDFGILYGFQWPILIKFLKERENGPPKKLKITGIEFPQPGFRPAERIQETGRRLASYCERFEIPFEYNAIATRNWETIQVEDLKIESDEFLAVNCHKRFENLMDETLEANSPRDAVLQLIRKINPDIFVLSIVNGSYSAPFFATRFREALFHFSAMYDMCDAVIPRDDEMRMKIEREIIGRGVMNVVASEGFERIDRPETYKQWQTRITRAGFKQLPLKEELMAKFSAKLKEWYHKDFVLDEDSNWMLQGWKGRVLYASTCWVPA</sequence>
<gene>
    <name evidence="6" type="primary">SCL34</name>
    <name evidence="6" type="ORF">PIB30_020688</name>
</gene>
<evidence type="ECO:0000256" key="4">
    <source>
        <dbReference type="ARBA" id="ARBA00023242"/>
    </source>
</evidence>
<dbReference type="PANTHER" id="PTHR31636">
    <property type="entry name" value="OSJNBA0084A10.13 PROTEIN-RELATED"/>
    <property type="match status" value="1"/>
</dbReference>
<feature type="region of interest" description="SAW" evidence="5">
    <location>
        <begin position="218"/>
        <end position="293"/>
    </location>
</feature>
<keyword evidence="3" id="KW-0804">Transcription</keyword>
<organism evidence="6 7">
    <name type="scientific">Stylosanthes scabra</name>
    <dbReference type="NCBI Taxonomy" id="79078"/>
    <lineage>
        <taxon>Eukaryota</taxon>
        <taxon>Viridiplantae</taxon>
        <taxon>Streptophyta</taxon>
        <taxon>Embryophyta</taxon>
        <taxon>Tracheophyta</taxon>
        <taxon>Spermatophyta</taxon>
        <taxon>Magnoliopsida</taxon>
        <taxon>eudicotyledons</taxon>
        <taxon>Gunneridae</taxon>
        <taxon>Pentapetalae</taxon>
        <taxon>rosids</taxon>
        <taxon>fabids</taxon>
        <taxon>Fabales</taxon>
        <taxon>Fabaceae</taxon>
        <taxon>Papilionoideae</taxon>
        <taxon>50 kb inversion clade</taxon>
        <taxon>dalbergioids sensu lato</taxon>
        <taxon>Dalbergieae</taxon>
        <taxon>Pterocarpus clade</taxon>
        <taxon>Stylosanthes</taxon>
    </lineage>
</organism>
<keyword evidence="4" id="KW-0539">Nucleus</keyword>
<evidence type="ECO:0000256" key="3">
    <source>
        <dbReference type="ARBA" id="ARBA00023163"/>
    </source>
</evidence>
<keyword evidence="2" id="KW-0805">Transcription regulation</keyword>
<accession>A0ABU6W773</accession>
<evidence type="ECO:0000256" key="5">
    <source>
        <dbReference type="PROSITE-ProRule" id="PRU01191"/>
    </source>
</evidence>
<keyword evidence="7" id="KW-1185">Reference proteome</keyword>
<evidence type="ECO:0000256" key="2">
    <source>
        <dbReference type="ARBA" id="ARBA00023015"/>
    </source>
</evidence>
<comment type="similarity">
    <text evidence="5">Belongs to the GRAS family.</text>
</comment>
<dbReference type="InterPro" id="IPR005202">
    <property type="entry name" value="TF_GRAS"/>
</dbReference>
<evidence type="ECO:0000313" key="6">
    <source>
        <dbReference type="EMBL" id="MED6181592.1"/>
    </source>
</evidence>
<evidence type="ECO:0000313" key="7">
    <source>
        <dbReference type="Proteomes" id="UP001341840"/>
    </source>
</evidence>
<feature type="region of interest" description="Leucine repeat II (LRII)" evidence="5">
    <location>
        <begin position="79"/>
        <end position="111"/>
    </location>
</feature>
<dbReference type="PROSITE" id="PS50985">
    <property type="entry name" value="GRAS"/>
    <property type="match status" value="1"/>
</dbReference>
<dbReference type="Pfam" id="PF03514">
    <property type="entry name" value="GRAS"/>
    <property type="match status" value="1"/>
</dbReference>
<proteinExistence type="inferred from homology"/>
<protein>
    <submittedName>
        <fullName evidence="6">Scarecrow-like protein 34</fullName>
    </submittedName>
</protein>
<comment type="subcellular location">
    <subcellularLocation>
        <location evidence="1">Nucleus</location>
    </subcellularLocation>
</comment>
<name>A0ABU6W773_9FABA</name>
<evidence type="ECO:0000256" key="1">
    <source>
        <dbReference type="ARBA" id="ARBA00004123"/>
    </source>
</evidence>
<comment type="caution">
    <text evidence="5">Lacks conserved residue(s) required for the propagation of feature annotation.</text>
</comment>
<reference evidence="6 7" key="1">
    <citation type="journal article" date="2023" name="Plants (Basel)">
        <title>Bridging the Gap: Combining Genomics and Transcriptomics Approaches to Understand Stylosanthes scabra, an Orphan Legume from the Brazilian Caatinga.</title>
        <authorList>
            <person name="Ferreira-Neto J.R.C."/>
            <person name="da Silva M.D."/>
            <person name="Binneck E."/>
            <person name="de Melo N.F."/>
            <person name="da Silva R.H."/>
            <person name="de Melo A.L.T.M."/>
            <person name="Pandolfi V."/>
            <person name="Bustamante F.O."/>
            <person name="Brasileiro-Vidal A.C."/>
            <person name="Benko-Iseppon A.M."/>
        </authorList>
    </citation>
    <scope>NUCLEOTIDE SEQUENCE [LARGE SCALE GENOMIC DNA]</scope>
    <source>
        <tissue evidence="6">Leaves</tissue>
    </source>
</reference>
<feature type="short sequence motif" description="VHIID" evidence="5">
    <location>
        <begin position="28"/>
        <end position="32"/>
    </location>
</feature>
<dbReference type="EMBL" id="JASCZI010181309">
    <property type="protein sequence ID" value="MED6181592.1"/>
    <property type="molecule type" value="Genomic_DNA"/>
</dbReference>